<gene>
    <name evidence="9" type="ORF">VE25_08445</name>
</gene>
<comment type="cofactor">
    <cofactor evidence="8">
        <name>Mn(2+)</name>
        <dbReference type="ChEBI" id="CHEBI:29035"/>
    </cofactor>
    <cofactor evidence="8">
        <name>Fe(2+)</name>
        <dbReference type="ChEBI" id="CHEBI:29033"/>
    </cofactor>
    <text evidence="8">Binds 1 Mn(2+) or Fe(2+) ion per subunit.</text>
</comment>
<keyword evidence="6" id="KW-0804">Transcription</keyword>
<sequence>MLIERVLTANQQVVFDALLKARTPLSAYAILERIEGHRIKAPLQVYRALEKLLDYGLVHRLESLNAFIACEHGGRCRQPVAFAICDKCGQVAEFLEPSVERGLERWSKGHAFKAQRVTVEMRGLCETCNGDVQ</sequence>
<keyword evidence="5" id="KW-0238">DNA-binding</keyword>
<dbReference type="GO" id="GO:0003677">
    <property type="term" value="F:DNA binding"/>
    <property type="evidence" value="ECO:0007669"/>
    <property type="project" value="UniProtKB-KW"/>
</dbReference>
<evidence type="ECO:0000256" key="5">
    <source>
        <dbReference type="ARBA" id="ARBA00023125"/>
    </source>
</evidence>
<keyword evidence="8" id="KW-0408">Iron</keyword>
<evidence type="ECO:0000256" key="3">
    <source>
        <dbReference type="ARBA" id="ARBA00022833"/>
    </source>
</evidence>
<dbReference type="GO" id="GO:0046872">
    <property type="term" value="F:metal ion binding"/>
    <property type="evidence" value="ECO:0007669"/>
    <property type="project" value="UniProtKB-KW"/>
</dbReference>
<keyword evidence="10" id="KW-1185">Reference proteome</keyword>
<evidence type="ECO:0000256" key="8">
    <source>
        <dbReference type="PIRSR" id="PIRSR602481-2"/>
    </source>
</evidence>
<dbReference type="PATRIC" id="fig|443610.3.peg.4264"/>
<dbReference type="Gene3D" id="3.30.1490.190">
    <property type="match status" value="1"/>
</dbReference>
<dbReference type="OrthoDB" id="9801127at2"/>
<dbReference type="STRING" id="443610.VE25_08445"/>
<dbReference type="InterPro" id="IPR002481">
    <property type="entry name" value="FUR"/>
</dbReference>
<dbReference type="Pfam" id="PF01475">
    <property type="entry name" value="FUR"/>
    <property type="match status" value="1"/>
</dbReference>
<dbReference type="AlphaFoldDB" id="A0A0F5FTS8"/>
<comment type="caution">
    <text evidence="9">The sequence shown here is derived from an EMBL/GenBank/DDBJ whole genome shotgun (WGS) entry which is preliminary data.</text>
</comment>
<dbReference type="Proteomes" id="UP000033632">
    <property type="component" value="Unassembled WGS sequence"/>
</dbReference>
<dbReference type="Gene3D" id="1.10.10.10">
    <property type="entry name" value="Winged helix-like DNA-binding domain superfamily/Winged helix DNA-binding domain"/>
    <property type="match status" value="1"/>
</dbReference>
<keyword evidence="2" id="KW-0678">Repressor</keyword>
<keyword evidence="3 7" id="KW-0862">Zinc</keyword>
<evidence type="ECO:0000256" key="4">
    <source>
        <dbReference type="ARBA" id="ARBA00023015"/>
    </source>
</evidence>
<feature type="binding site" evidence="7">
    <location>
        <position position="85"/>
    </location>
    <ligand>
        <name>Zn(2+)</name>
        <dbReference type="ChEBI" id="CHEBI:29105"/>
    </ligand>
</feature>
<dbReference type="EMBL" id="JZEX01000087">
    <property type="protein sequence ID" value="KKB12274.1"/>
    <property type="molecule type" value="Genomic_DNA"/>
</dbReference>
<protein>
    <submittedName>
        <fullName evidence="9">Fur family transcriptional regulator</fullName>
    </submittedName>
</protein>
<keyword evidence="4" id="KW-0805">Transcription regulation</keyword>
<proteinExistence type="inferred from homology"/>
<keyword evidence="7" id="KW-0479">Metal-binding</keyword>
<evidence type="ECO:0000256" key="7">
    <source>
        <dbReference type="PIRSR" id="PIRSR602481-1"/>
    </source>
</evidence>
<feature type="binding site" evidence="7">
    <location>
        <position position="125"/>
    </location>
    <ligand>
        <name>Zn(2+)</name>
        <dbReference type="ChEBI" id="CHEBI:29105"/>
    </ligand>
</feature>
<reference evidence="9 10" key="1">
    <citation type="submission" date="2015-03" db="EMBL/GenBank/DDBJ databases">
        <authorList>
            <person name="Hassan Y.I."/>
            <person name="Lepp D."/>
            <person name="Li X.-Z."/>
            <person name="Zhou T."/>
        </authorList>
    </citation>
    <scope>NUCLEOTIDE SEQUENCE [LARGE SCALE GENOMIC DNA]</scope>
    <source>
        <strain evidence="9 10">BD-c194</strain>
    </source>
</reference>
<evidence type="ECO:0000313" key="9">
    <source>
        <dbReference type="EMBL" id="KKB12274.1"/>
    </source>
</evidence>
<dbReference type="SUPFAM" id="SSF46785">
    <property type="entry name" value="Winged helix' DNA-binding domain"/>
    <property type="match status" value="1"/>
</dbReference>
<evidence type="ECO:0000256" key="6">
    <source>
        <dbReference type="ARBA" id="ARBA00023163"/>
    </source>
</evidence>
<evidence type="ECO:0000256" key="1">
    <source>
        <dbReference type="ARBA" id="ARBA00007957"/>
    </source>
</evidence>
<feature type="binding site" evidence="7">
    <location>
        <position position="128"/>
    </location>
    <ligand>
        <name>Zn(2+)</name>
        <dbReference type="ChEBI" id="CHEBI:29105"/>
    </ligand>
</feature>
<comment type="cofactor">
    <cofactor evidence="7">
        <name>Zn(2+)</name>
        <dbReference type="ChEBI" id="CHEBI:29105"/>
    </cofactor>
    <text evidence="7">Binds 1 zinc ion per subunit.</text>
</comment>
<dbReference type="InterPro" id="IPR036390">
    <property type="entry name" value="WH_DNA-bd_sf"/>
</dbReference>
<feature type="binding site" evidence="7">
    <location>
        <position position="88"/>
    </location>
    <ligand>
        <name>Zn(2+)</name>
        <dbReference type="ChEBI" id="CHEBI:29105"/>
    </ligand>
</feature>
<feature type="binding site" evidence="8">
    <location>
        <position position="100"/>
    </location>
    <ligand>
        <name>Fe cation</name>
        <dbReference type="ChEBI" id="CHEBI:24875"/>
    </ligand>
</feature>
<dbReference type="GO" id="GO:0003700">
    <property type="term" value="F:DNA-binding transcription factor activity"/>
    <property type="evidence" value="ECO:0007669"/>
    <property type="project" value="InterPro"/>
</dbReference>
<dbReference type="InterPro" id="IPR036388">
    <property type="entry name" value="WH-like_DNA-bd_sf"/>
</dbReference>
<dbReference type="RefSeq" id="WP_046108164.1">
    <property type="nucleotide sequence ID" value="NZ_JZEX01000087.1"/>
</dbReference>
<comment type="similarity">
    <text evidence="1">Belongs to the Fur family.</text>
</comment>
<dbReference type="InterPro" id="IPR043135">
    <property type="entry name" value="Fur_C"/>
</dbReference>
<organism evidence="9 10">
    <name type="scientific">Devosia geojensis</name>
    <dbReference type="NCBI Taxonomy" id="443610"/>
    <lineage>
        <taxon>Bacteria</taxon>
        <taxon>Pseudomonadati</taxon>
        <taxon>Pseudomonadota</taxon>
        <taxon>Alphaproteobacteria</taxon>
        <taxon>Hyphomicrobiales</taxon>
        <taxon>Devosiaceae</taxon>
        <taxon>Devosia</taxon>
    </lineage>
</organism>
<accession>A0A0F5FTS8</accession>
<name>A0A0F5FTS8_9HYPH</name>
<evidence type="ECO:0000256" key="2">
    <source>
        <dbReference type="ARBA" id="ARBA00022491"/>
    </source>
</evidence>
<evidence type="ECO:0000313" key="10">
    <source>
        <dbReference type="Proteomes" id="UP000033632"/>
    </source>
</evidence>